<gene>
    <name evidence="1" type="ORF">RYZ67_17230</name>
</gene>
<protein>
    <submittedName>
        <fullName evidence="1">Uncharacterized protein</fullName>
    </submittedName>
</protein>
<evidence type="ECO:0000313" key="2">
    <source>
        <dbReference type="Proteomes" id="UP001278087"/>
    </source>
</evidence>
<proteinExistence type="predicted"/>
<reference evidence="1" key="1">
    <citation type="submission" date="2023-10" db="EMBL/GenBank/DDBJ databases">
        <title>Fecal carriage and genetic characteristics of carbapenem-resistant Enterobacterales among healthy adults from four provinces of China.</title>
        <authorList>
            <person name="Li Y."/>
            <person name="Zhang R."/>
        </authorList>
    </citation>
    <scope>NUCLEOTIDE SEQUENCE</scope>
    <source>
        <strain evidence="1">HN-136</strain>
    </source>
</reference>
<dbReference type="RefSeq" id="WP_264363788.1">
    <property type="nucleotide sequence ID" value="NZ_CP119048.1"/>
</dbReference>
<dbReference type="Proteomes" id="UP001278087">
    <property type="component" value="Unassembled WGS sequence"/>
</dbReference>
<dbReference type="AlphaFoldDB" id="A0AAP6CR59"/>
<name>A0AAP6CR59_CITFR</name>
<sequence>MQDKGIKSFDQTPDGYREVIKKHEEVIAKFLEEESLLMGGIESGDDSPETHRRLAEVQGEILGREKEIEKAKKALVTNTYPDSNPD</sequence>
<comment type="caution">
    <text evidence="1">The sequence shown here is derived from an EMBL/GenBank/DDBJ whole genome shotgun (WGS) entry which is preliminary data.</text>
</comment>
<dbReference type="EMBL" id="JAWPBU010000021">
    <property type="protein sequence ID" value="MDW2760211.1"/>
    <property type="molecule type" value="Genomic_DNA"/>
</dbReference>
<evidence type="ECO:0000313" key="1">
    <source>
        <dbReference type="EMBL" id="MDW2760211.1"/>
    </source>
</evidence>
<organism evidence="1 2">
    <name type="scientific">Citrobacter freundii</name>
    <dbReference type="NCBI Taxonomy" id="546"/>
    <lineage>
        <taxon>Bacteria</taxon>
        <taxon>Pseudomonadati</taxon>
        <taxon>Pseudomonadota</taxon>
        <taxon>Gammaproteobacteria</taxon>
        <taxon>Enterobacterales</taxon>
        <taxon>Enterobacteriaceae</taxon>
        <taxon>Citrobacter</taxon>
        <taxon>Citrobacter freundii complex</taxon>
    </lineage>
</organism>
<accession>A0AAP6CR59</accession>